<evidence type="ECO:0000313" key="2">
    <source>
        <dbReference type="Proteomes" id="UP000299102"/>
    </source>
</evidence>
<evidence type="ECO:0000313" key="1">
    <source>
        <dbReference type="EMBL" id="GBP97869.1"/>
    </source>
</evidence>
<sequence>MPRPWFYVAKSDTQPADMRVAHLRTCTEAIVLEDNLIKFDVEGRMEIGIKIGPMIRSVSGTEITIEPDLDRNRKQESKHRAEKDSIGARIRTWIRIKTENQNIATRTENEIRNLFENVVKSEDRMRSIYNTIYYTI</sequence>
<reference evidence="1 2" key="1">
    <citation type="journal article" date="2019" name="Commun. Biol.">
        <title>The bagworm genome reveals a unique fibroin gene that provides high tensile strength.</title>
        <authorList>
            <person name="Kono N."/>
            <person name="Nakamura H."/>
            <person name="Ohtoshi R."/>
            <person name="Tomita M."/>
            <person name="Numata K."/>
            <person name="Arakawa K."/>
        </authorList>
    </citation>
    <scope>NUCLEOTIDE SEQUENCE [LARGE SCALE GENOMIC DNA]</scope>
</reference>
<dbReference type="Proteomes" id="UP000299102">
    <property type="component" value="Unassembled WGS sequence"/>
</dbReference>
<dbReference type="EMBL" id="BGZK01003018">
    <property type="protein sequence ID" value="GBP97869.1"/>
    <property type="molecule type" value="Genomic_DNA"/>
</dbReference>
<accession>A0A4C2AFH0</accession>
<organism evidence="1 2">
    <name type="scientific">Eumeta variegata</name>
    <name type="common">Bagworm moth</name>
    <name type="synonym">Eumeta japonica</name>
    <dbReference type="NCBI Taxonomy" id="151549"/>
    <lineage>
        <taxon>Eukaryota</taxon>
        <taxon>Metazoa</taxon>
        <taxon>Ecdysozoa</taxon>
        <taxon>Arthropoda</taxon>
        <taxon>Hexapoda</taxon>
        <taxon>Insecta</taxon>
        <taxon>Pterygota</taxon>
        <taxon>Neoptera</taxon>
        <taxon>Endopterygota</taxon>
        <taxon>Lepidoptera</taxon>
        <taxon>Glossata</taxon>
        <taxon>Ditrysia</taxon>
        <taxon>Tineoidea</taxon>
        <taxon>Psychidae</taxon>
        <taxon>Oiketicinae</taxon>
        <taxon>Eumeta</taxon>
    </lineage>
</organism>
<gene>
    <name evidence="1" type="ORF">EVAR_71139_1</name>
</gene>
<comment type="caution">
    <text evidence="1">The sequence shown here is derived from an EMBL/GenBank/DDBJ whole genome shotgun (WGS) entry which is preliminary data.</text>
</comment>
<protein>
    <submittedName>
        <fullName evidence="1">Uncharacterized protein</fullName>
    </submittedName>
</protein>
<dbReference type="AlphaFoldDB" id="A0A4C2AFH0"/>
<proteinExistence type="predicted"/>
<name>A0A4C2AFH0_EUMVA</name>
<keyword evidence="2" id="KW-1185">Reference proteome</keyword>